<evidence type="ECO:0000313" key="1">
    <source>
        <dbReference type="EMBL" id="RZC60884.1"/>
    </source>
</evidence>
<dbReference type="AlphaFoldDB" id="A0A4Y7JIF2"/>
<gene>
    <name evidence="1" type="ORF">C5167_022635</name>
</gene>
<proteinExistence type="predicted"/>
<keyword evidence="2" id="KW-1185">Reference proteome</keyword>
<dbReference type="EMBL" id="CM010719">
    <property type="protein sequence ID" value="RZC60884.1"/>
    <property type="molecule type" value="Genomic_DNA"/>
</dbReference>
<dbReference type="Proteomes" id="UP000316621">
    <property type="component" value="Chromosome 5"/>
</dbReference>
<organism evidence="1 2">
    <name type="scientific">Papaver somniferum</name>
    <name type="common">Opium poppy</name>
    <dbReference type="NCBI Taxonomy" id="3469"/>
    <lineage>
        <taxon>Eukaryota</taxon>
        <taxon>Viridiplantae</taxon>
        <taxon>Streptophyta</taxon>
        <taxon>Embryophyta</taxon>
        <taxon>Tracheophyta</taxon>
        <taxon>Spermatophyta</taxon>
        <taxon>Magnoliopsida</taxon>
        <taxon>Ranunculales</taxon>
        <taxon>Papaveraceae</taxon>
        <taxon>Papaveroideae</taxon>
        <taxon>Papaver</taxon>
    </lineage>
</organism>
<name>A0A4Y7JIF2_PAPSO</name>
<reference evidence="1 2" key="1">
    <citation type="journal article" date="2018" name="Science">
        <title>The opium poppy genome and morphinan production.</title>
        <authorList>
            <person name="Guo L."/>
            <person name="Winzer T."/>
            <person name="Yang X."/>
            <person name="Li Y."/>
            <person name="Ning Z."/>
            <person name="He Z."/>
            <person name="Teodor R."/>
            <person name="Lu Y."/>
            <person name="Bowser T.A."/>
            <person name="Graham I.A."/>
            <person name="Ye K."/>
        </authorList>
    </citation>
    <scope>NUCLEOTIDE SEQUENCE [LARGE SCALE GENOMIC DNA]</scope>
    <source>
        <strain evidence="2">cv. HN1</strain>
        <tissue evidence="1">Leaves</tissue>
    </source>
</reference>
<sequence length="136" mass="15470">MTYWDYEPRMEIEKKGVELLLYGIKLRRQEGQDGGTSGSEYEVAAEMQVVMELKVQLVLMIAAKELNCSCIAIENNNNKVWRARLYTTELVVLLFLMEEARERRKWCSEAGVAAAVGEQKIVGCYRVVCHMGGFAL</sequence>
<dbReference type="Gramene" id="RZC60884">
    <property type="protein sequence ID" value="RZC60884"/>
    <property type="gene ID" value="C5167_022635"/>
</dbReference>
<protein>
    <submittedName>
        <fullName evidence="1">Uncharacterized protein</fullName>
    </submittedName>
</protein>
<feature type="non-terminal residue" evidence="1">
    <location>
        <position position="136"/>
    </location>
</feature>
<evidence type="ECO:0000313" key="2">
    <source>
        <dbReference type="Proteomes" id="UP000316621"/>
    </source>
</evidence>
<accession>A0A4Y7JIF2</accession>